<reference evidence="4 5" key="1">
    <citation type="submission" date="2020-08" db="EMBL/GenBank/DDBJ databases">
        <title>Plant Genome Project.</title>
        <authorList>
            <person name="Zhang R.-G."/>
        </authorList>
    </citation>
    <scope>NUCLEOTIDE SEQUENCE [LARGE SCALE GENOMIC DNA]</scope>
    <source>
        <tissue evidence="4">Rhizome</tissue>
    </source>
</reference>
<dbReference type="Pfam" id="PF05678">
    <property type="entry name" value="VQ"/>
    <property type="match status" value="1"/>
</dbReference>
<dbReference type="PANTHER" id="PTHR33143:SF6">
    <property type="entry name" value="OS08G0102900 PROTEIN"/>
    <property type="match status" value="1"/>
</dbReference>
<dbReference type="GO" id="GO:0005634">
    <property type="term" value="C:nucleus"/>
    <property type="evidence" value="ECO:0007669"/>
    <property type="project" value="TreeGrafter"/>
</dbReference>
<evidence type="ECO:0000256" key="1">
    <source>
        <dbReference type="SAM" id="MobiDB-lite"/>
    </source>
</evidence>
<accession>A0A8J5KK47</accession>
<dbReference type="PANTHER" id="PTHR33143">
    <property type="entry name" value="F16F4.1 PROTEIN-RELATED"/>
    <property type="match status" value="1"/>
</dbReference>
<evidence type="ECO:0000259" key="2">
    <source>
        <dbReference type="Pfam" id="PF05678"/>
    </source>
</evidence>
<keyword evidence="5" id="KW-1185">Reference proteome</keyword>
<sequence>MDPSDLQPSPRRELQIQGRRPSPLSVSKDSHMIRKPPIAPPPRHPTEERQPPPPQQLPPPRRDPVIIYSVSPKIIHATTSEFMTLVQRLTGQESADPHSPSLPSPGGALSPAARIASFERPSPRASAARSGTSDLAMDGLPAPDRQSLFPGILTPMPAALPPISPNLFSPSFDLSFLFELSPAFANKTPNNLSSSFLASPSNNLLSTPTVPSPGAIWDLMHQFPDSL</sequence>
<evidence type="ECO:0000313" key="5">
    <source>
        <dbReference type="Proteomes" id="UP000734854"/>
    </source>
</evidence>
<feature type="region of interest" description="Disordered" evidence="1">
    <location>
        <begin position="1"/>
        <end position="66"/>
    </location>
</feature>
<dbReference type="InterPro" id="IPR008889">
    <property type="entry name" value="VQ"/>
</dbReference>
<feature type="domain" description="VQ" evidence="2">
    <location>
        <begin position="70"/>
        <end position="95"/>
    </location>
</feature>
<dbReference type="OrthoDB" id="695631at2759"/>
<comment type="caution">
    <text evidence="4">The sequence shown here is derived from an EMBL/GenBank/DDBJ whole genome shotgun (WGS) entry which is preliminary data.</text>
</comment>
<dbReference type="EMBL" id="JACMSC010000017">
    <property type="protein sequence ID" value="KAG6479968.1"/>
    <property type="molecule type" value="Genomic_DNA"/>
</dbReference>
<dbReference type="AlphaFoldDB" id="A0A8J5KK47"/>
<dbReference type="EMBL" id="JACMSC010000018">
    <property type="protein sequence ID" value="KAG6477166.1"/>
    <property type="molecule type" value="Genomic_DNA"/>
</dbReference>
<gene>
    <name evidence="4" type="ORF">ZIOFF_063445</name>
    <name evidence="3" type="ORF">ZIOFF_066418</name>
</gene>
<organism evidence="4 5">
    <name type="scientific">Zingiber officinale</name>
    <name type="common">Ginger</name>
    <name type="synonym">Amomum zingiber</name>
    <dbReference type="NCBI Taxonomy" id="94328"/>
    <lineage>
        <taxon>Eukaryota</taxon>
        <taxon>Viridiplantae</taxon>
        <taxon>Streptophyta</taxon>
        <taxon>Embryophyta</taxon>
        <taxon>Tracheophyta</taxon>
        <taxon>Spermatophyta</taxon>
        <taxon>Magnoliopsida</taxon>
        <taxon>Liliopsida</taxon>
        <taxon>Zingiberales</taxon>
        <taxon>Zingiberaceae</taxon>
        <taxon>Zingiber</taxon>
    </lineage>
</organism>
<feature type="compositionally biased region" description="Low complexity" evidence="1">
    <location>
        <begin position="99"/>
        <end position="113"/>
    </location>
</feature>
<evidence type="ECO:0000313" key="3">
    <source>
        <dbReference type="EMBL" id="KAG6477166.1"/>
    </source>
</evidence>
<protein>
    <recommendedName>
        <fullName evidence="2">VQ domain-containing protein</fullName>
    </recommendedName>
</protein>
<dbReference type="Proteomes" id="UP000734854">
    <property type="component" value="Unassembled WGS sequence"/>
</dbReference>
<proteinExistence type="predicted"/>
<dbReference type="InterPro" id="IPR039607">
    <property type="entry name" value="VQ_8/17/18/20/21/25"/>
</dbReference>
<evidence type="ECO:0000313" key="4">
    <source>
        <dbReference type="EMBL" id="KAG6479968.1"/>
    </source>
</evidence>
<name>A0A8J5KK47_ZINOF</name>
<feature type="region of interest" description="Disordered" evidence="1">
    <location>
        <begin position="90"/>
        <end position="143"/>
    </location>
</feature>